<sequence length="73" mass="8643">MLRFSHLIFRSMASHLGHKMRYQCRTPHSARIACTEFQWYAPIYVGTVTSRGLHLAYLDVCCFWHYATFKSQN</sequence>
<name>A0A8H7YVY8_AJECA</name>
<protein>
    <submittedName>
        <fullName evidence="1">Uncharacterized protein</fullName>
    </submittedName>
</protein>
<dbReference type="Proteomes" id="UP000670092">
    <property type="component" value="Unassembled WGS sequence"/>
</dbReference>
<organism evidence="1 2">
    <name type="scientific">Ajellomyces capsulatus</name>
    <name type="common">Darling's disease fungus</name>
    <name type="synonym">Histoplasma capsulatum</name>
    <dbReference type="NCBI Taxonomy" id="5037"/>
    <lineage>
        <taxon>Eukaryota</taxon>
        <taxon>Fungi</taxon>
        <taxon>Dikarya</taxon>
        <taxon>Ascomycota</taxon>
        <taxon>Pezizomycotina</taxon>
        <taxon>Eurotiomycetes</taxon>
        <taxon>Eurotiomycetidae</taxon>
        <taxon>Onygenales</taxon>
        <taxon>Ajellomycetaceae</taxon>
        <taxon>Histoplasma</taxon>
    </lineage>
</organism>
<accession>A0A8H7YVY8</accession>
<dbReference type="EMBL" id="JAEVHI010000002">
    <property type="protein sequence ID" value="KAG5299560.1"/>
    <property type="molecule type" value="Genomic_DNA"/>
</dbReference>
<evidence type="ECO:0000313" key="1">
    <source>
        <dbReference type="EMBL" id="KAG5299560.1"/>
    </source>
</evidence>
<dbReference type="VEuPathDB" id="FungiDB:I7I52_09921"/>
<gene>
    <name evidence="1" type="ORF">I7I52_09921</name>
</gene>
<proteinExistence type="predicted"/>
<evidence type="ECO:0000313" key="2">
    <source>
        <dbReference type="Proteomes" id="UP000670092"/>
    </source>
</evidence>
<dbReference type="AlphaFoldDB" id="A0A8H7YVY8"/>
<reference evidence="1 2" key="1">
    <citation type="submission" date="2021-01" db="EMBL/GenBank/DDBJ databases">
        <title>Chromosome-level genome assembly of a human fungal pathogen reveals clustering of transcriptionally co-regulated genes.</title>
        <authorList>
            <person name="Voorhies M."/>
            <person name="Cohen S."/>
            <person name="Shea T.P."/>
            <person name="Petrus S."/>
            <person name="Munoz J.F."/>
            <person name="Poplawski S."/>
            <person name="Goldman W.E."/>
            <person name="Michael T."/>
            <person name="Cuomo C.A."/>
            <person name="Sil A."/>
            <person name="Beyhan S."/>
        </authorList>
    </citation>
    <scope>NUCLEOTIDE SEQUENCE [LARGE SCALE GENOMIC DNA]</scope>
    <source>
        <strain evidence="1 2">G184AR</strain>
    </source>
</reference>
<comment type="caution">
    <text evidence="1">The sequence shown here is derived from an EMBL/GenBank/DDBJ whole genome shotgun (WGS) entry which is preliminary data.</text>
</comment>